<dbReference type="Proteomes" id="UP001204798">
    <property type="component" value="Unassembled WGS sequence"/>
</dbReference>
<proteinExistence type="predicted"/>
<evidence type="ECO:0000313" key="3">
    <source>
        <dbReference type="EMBL" id="MCS3920561.1"/>
    </source>
</evidence>
<dbReference type="EMBL" id="JANUCP010000005">
    <property type="protein sequence ID" value="MCS3920561.1"/>
    <property type="molecule type" value="Genomic_DNA"/>
</dbReference>
<sequence>MNLVTIVDLLLLVLILLALWYGVRLHALLRAGELGRAWQFIVFGVVLLALREILRLGNQIAPLPGAIFMERIAETGFAVMLCYALWRQWSAFEFLQGRQRKRTQWNRMAKSFETLDEQTSGQPEEGSEVGEKEWREGWYRKV</sequence>
<protein>
    <recommendedName>
        <fullName evidence="5">DUF1622 domain-containing protein</fullName>
    </recommendedName>
</protein>
<evidence type="ECO:0008006" key="5">
    <source>
        <dbReference type="Google" id="ProtNLM"/>
    </source>
</evidence>
<dbReference type="RefSeq" id="WP_259100196.1">
    <property type="nucleotide sequence ID" value="NZ_CP130454.1"/>
</dbReference>
<keyword evidence="2" id="KW-0812">Transmembrane</keyword>
<organism evidence="3 4">
    <name type="scientific">Candidatus Fervidibacter sacchari</name>
    <dbReference type="NCBI Taxonomy" id="1448929"/>
    <lineage>
        <taxon>Bacteria</taxon>
        <taxon>Candidatus Fervidibacterota</taxon>
        <taxon>Candidatus Fervidibacter</taxon>
    </lineage>
</organism>
<comment type="caution">
    <text evidence="3">The sequence shown here is derived from an EMBL/GenBank/DDBJ whole genome shotgun (WGS) entry which is preliminary data.</text>
</comment>
<evidence type="ECO:0000256" key="2">
    <source>
        <dbReference type="SAM" id="Phobius"/>
    </source>
</evidence>
<keyword evidence="2" id="KW-1133">Transmembrane helix</keyword>
<reference evidence="3 4" key="1">
    <citation type="submission" date="2022-08" db="EMBL/GenBank/DDBJ databases">
        <title>Bacterial and archaeal communities from various locations to study Microbial Dark Matter (Phase II).</title>
        <authorList>
            <person name="Stepanauskas R."/>
        </authorList>
    </citation>
    <scope>NUCLEOTIDE SEQUENCE [LARGE SCALE GENOMIC DNA]</scope>
    <source>
        <strain evidence="3 4">PD1</strain>
    </source>
</reference>
<gene>
    <name evidence="3" type="ORF">M2350_002990</name>
</gene>
<evidence type="ECO:0000256" key="1">
    <source>
        <dbReference type="SAM" id="MobiDB-lite"/>
    </source>
</evidence>
<keyword evidence="2" id="KW-0472">Membrane</keyword>
<name>A0ABT2ET07_9BACT</name>
<feature type="region of interest" description="Disordered" evidence="1">
    <location>
        <begin position="112"/>
        <end position="142"/>
    </location>
</feature>
<evidence type="ECO:0000313" key="4">
    <source>
        <dbReference type="Proteomes" id="UP001204798"/>
    </source>
</evidence>
<keyword evidence="4" id="KW-1185">Reference proteome</keyword>
<accession>A0ABT2ET07</accession>
<feature type="transmembrane region" description="Helical" evidence="2">
    <location>
        <begin position="6"/>
        <end position="23"/>
    </location>
</feature>
<feature type="compositionally biased region" description="Basic and acidic residues" evidence="1">
    <location>
        <begin position="129"/>
        <end position="142"/>
    </location>
</feature>